<organism evidence="1">
    <name type="scientific">Solibacter usitatus (strain Ellin6076)</name>
    <dbReference type="NCBI Taxonomy" id="234267"/>
    <lineage>
        <taxon>Bacteria</taxon>
        <taxon>Pseudomonadati</taxon>
        <taxon>Acidobacteriota</taxon>
        <taxon>Terriglobia</taxon>
        <taxon>Bryobacterales</taxon>
        <taxon>Solibacteraceae</taxon>
        <taxon>Candidatus Solibacter</taxon>
    </lineage>
</organism>
<dbReference type="AlphaFoldDB" id="Q01WW3"/>
<dbReference type="InParanoid" id="Q01WW3"/>
<protein>
    <submittedName>
        <fullName evidence="1">Uncharacterized protein</fullName>
    </submittedName>
</protein>
<gene>
    <name evidence="1" type="ordered locus">Acid_4893</name>
</gene>
<name>Q01WW3_SOLUE</name>
<evidence type="ECO:0000313" key="1">
    <source>
        <dbReference type="EMBL" id="ABJ85852.1"/>
    </source>
</evidence>
<proteinExistence type="predicted"/>
<dbReference type="HOGENOM" id="CLU_2398026_0_0_0"/>
<reference evidence="1" key="1">
    <citation type="submission" date="2006-10" db="EMBL/GenBank/DDBJ databases">
        <title>Complete sequence of Solibacter usitatus Ellin6076.</title>
        <authorList>
            <consortium name="US DOE Joint Genome Institute"/>
            <person name="Copeland A."/>
            <person name="Lucas S."/>
            <person name="Lapidus A."/>
            <person name="Barry K."/>
            <person name="Detter J.C."/>
            <person name="Glavina del Rio T."/>
            <person name="Hammon N."/>
            <person name="Israni S."/>
            <person name="Dalin E."/>
            <person name="Tice H."/>
            <person name="Pitluck S."/>
            <person name="Thompson L.S."/>
            <person name="Brettin T."/>
            <person name="Bruce D."/>
            <person name="Han C."/>
            <person name="Tapia R."/>
            <person name="Gilna P."/>
            <person name="Schmutz J."/>
            <person name="Larimer F."/>
            <person name="Land M."/>
            <person name="Hauser L."/>
            <person name="Kyrpides N."/>
            <person name="Mikhailova N."/>
            <person name="Janssen P.H."/>
            <person name="Kuske C.R."/>
            <person name="Richardson P."/>
        </authorList>
    </citation>
    <scope>NUCLEOTIDE SEQUENCE</scope>
    <source>
        <strain evidence="1">Ellin6076</strain>
    </source>
</reference>
<dbReference type="STRING" id="234267.Acid_4893"/>
<dbReference type="KEGG" id="sus:Acid_4893"/>
<accession>Q01WW3</accession>
<sequence length="93" mass="10643">MMQSAVSRNMTHHQITLVEQALRQLTRVEPTSWDEIPLDLQLSFTKYMCRDVWTGQCDLLSLREAALMILRDAIMRTGEFGDQEELCGGLPAM</sequence>
<dbReference type="EMBL" id="CP000473">
    <property type="protein sequence ID" value="ABJ85852.1"/>
    <property type="molecule type" value="Genomic_DNA"/>
</dbReference>